<dbReference type="EMBL" id="JAVFHQ010000011">
    <property type="protein sequence ID" value="KAK4547465.1"/>
    <property type="molecule type" value="Genomic_DNA"/>
</dbReference>
<evidence type="ECO:0000256" key="2">
    <source>
        <dbReference type="ARBA" id="ARBA00023186"/>
    </source>
</evidence>
<protein>
    <recommendedName>
        <fullName evidence="5">Prefoldin subunit 1</fullName>
    </recommendedName>
</protein>
<organism evidence="3 4">
    <name type="scientific">Oleoguttula mirabilis</name>
    <dbReference type="NCBI Taxonomy" id="1507867"/>
    <lineage>
        <taxon>Eukaryota</taxon>
        <taxon>Fungi</taxon>
        <taxon>Dikarya</taxon>
        <taxon>Ascomycota</taxon>
        <taxon>Pezizomycotina</taxon>
        <taxon>Dothideomycetes</taxon>
        <taxon>Dothideomycetidae</taxon>
        <taxon>Mycosphaerellales</taxon>
        <taxon>Teratosphaeriaceae</taxon>
        <taxon>Oleoguttula</taxon>
    </lineage>
</organism>
<evidence type="ECO:0000313" key="4">
    <source>
        <dbReference type="Proteomes" id="UP001324427"/>
    </source>
</evidence>
<evidence type="ECO:0008006" key="5">
    <source>
        <dbReference type="Google" id="ProtNLM"/>
    </source>
</evidence>
<accession>A0AAV9JQ54</accession>
<dbReference type="GO" id="GO:0051082">
    <property type="term" value="F:unfolded protein binding"/>
    <property type="evidence" value="ECO:0007669"/>
    <property type="project" value="InterPro"/>
</dbReference>
<evidence type="ECO:0000313" key="3">
    <source>
        <dbReference type="EMBL" id="KAK4547465.1"/>
    </source>
</evidence>
<proteinExistence type="inferred from homology"/>
<sequence length="119" mass="13201">MAIPNEKLQQLLQEIASKAAFAEQQLGIVRAQMAAKKRESRMLLLSNTEMDALPGGTPVYSGVGKMFVATTIPDIKTQHAKEGEDCKKELANLDKKLHYLETTYKNSNEHMEAILKRGG</sequence>
<name>A0AAV9JQ54_9PEZI</name>
<dbReference type="Proteomes" id="UP001324427">
    <property type="component" value="Unassembled WGS sequence"/>
</dbReference>
<dbReference type="PANTHER" id="PTHR20903">
    <property type="entry name" value="PREFOLDIN SUBUNIT 1-RELATED"/>
    <property type="match status" value="1"/>
</dbReference>
<dbReference type="GO" id="GO:0005737">
    <property type="term" value="C:cytoplasm"/>
    <property type="evidence" value="ECO:0007669"/>
    <property type="project" value="TreeGrafter"/>
</dbReference>
<comment type="caution">
    <text evidence="3">The sequence shown here is derived from an EMBL/GenBank/DDBJ whole genome shotgun (WGS) entry which is preliminary data.</text>
</comment>
<gene>
    <name evidence="3" type="ORF">LTR36_001121</name>
</gene>
<evidence type="ECO:0000256" key="1">
    <source>
        <dbReference type="ARBA" id="ARBA00008045"/>
    </source>
</evidence>
<dbReference type="GO" id="GO:0044183">
    <property type="term" value="F:protein folding chaperone"/>
    <property type="evidence" value="ECO:0007669"/>
    <property type="project" value="TreeGrafter"/>
</dbReference>
<comment type="similarity">
    <text evidence="1">Belongs to the prefoldin subunit beta family.</text>
</comment>
<reference evidence="3 4" key="1">
    <citation type="submission" date="2021-11" db="EMBL/GenBank/DDBJ databases">
        <title>Black yeast isolated from Biological Soil Crust.</title>
        <authorList>
            <person name="Kurbessoian T."/>
        </authorList>
    </citation>
    <scope>NUCLEOTIDE SEQUENCE [LARGE SCALE GENOMIC DNA]</scope>
    <source>
        <strain evidence="3 4">CCFEE 5522</strain>
    </source>
</reference>
<dbReference type="PANTHER" id="PTHR20903:SF0">
    <property type="entry name" value="PREFOLDIN SUBUNIT 1"/>
    <property type="match status" value="1"/>
</dbReference>
<dbReference type="InterPro" id="IPR009053">
    <property type="entry name" value="Prefoldin"/>
</dbReference>
<keyword evidence="2" id="KW-0143">Chaperone</keyword>
<dbReference type="AlphaFoldDB" id="A0AAV9JQ54"/>
<keyword evidence="4" id="KW-1185">Reference proteome</keyword>
<dbReference type="SUPFAM" id="SSF46579">
    <property type="entry name" value="Prefoldin"/>
    <property type="match status" value="1"/>
</dbReference>
<dbReference type="Gene3D" id="1.10.287.370">
    <property type="match status" value="1"/>
</dbReference>
<dbReference type="GO" id="GO:0016272">
    <property type="term" value="C:prefoldin complex"/>
    <property type="evidence" value="ECO:0007669"/>
    <property type="project" value="InterPro"/>
</dbReference>
<dbReference type="InterPro" id="IPR002777">
    <property type="entry name" value="PFD_beta-like"/>
</dbReference>
<dbReference type="Pfam" id="PF01920">
    <property type="entry name" value="Prefoldin_2"/>
    <property type="match status" value="1"/>
</dbReference>